<evidence type="ECO:0000259" key="1">
    <source>
        <dbReference type="Pfam" id="PF05018"/>
    </source>
</evidence>
<dbReference type="InParanoid" id="A0A1Y1Y5S8"/>
<gene>
    <name evidence="2" type="ORF">K493DRAFT_330172</name>
</gene>
<organism evidence="2 3">
    <name type="scientific">Basidiobolus meristosporus CBS 931.73</name>
    <dbReference type="NCBI Taxonomy" id="1314790"/>
    <lineage>
        <taxon>Eukaryota</taxon>
        <taxon>Fungi</taxon>
        <taxon>Fungi incertae sedis</taxon>
        <taxon>Zoopagomycota</taxon>
        <taxon>Entomophthoromycotina</taxon>
        <taxon>Basidiobolomycetes</taxon>
        <taxon>Basidiobolales</taxon>
        <taxon>Basidiobolaceae</taxon>
        <taxon>Basidiobolus</taxon>
    </lineage>
</organism>
<dbReference type="PANTHER" id="PTHR12458">
    <property type="entry name" value="ORF PROTEIN"/>
    <property type="match status" value="1"/>
</dbReference>
<proteinExistence type="predicted"/>
<evidence type="ECO:0000313" key="2">
    <source>
        <dbReference type="EMBL" id="ORX93362.1"/>
    </source>
</evidence>
<dbReference type="OrthoDB" id="7486196at2759"/>
<dbReference type="InterPro" id="IPR007714">
    <property type="entry name" value="CFA20_dom"/>
</dbReference>
<dbReference type="Proteomes" id="UP000193498">
    <property type="component" value="Unassembled WGS sequence"/>
</dbReference>
<accession>A0A1Y1Y5S8</accession>
<evidence type="ECO:0000313" key="3">
    <source>
        <dbReference type="Proteomes" id="UP000193498"/>
    </source>
</evidence>
<reference evidence="2 3" key="1">
    <citation type="submission" date="2016-07" db="EMBL/GenBank/DDBJ databases">
        <title>Pervasive Adenine N6-methylation of Active Genes in Fungi.</title>
        <authorList>
            <consortium name="DOE Joint Genome Institute"/>
            <person name="Mondo S.J."/>
            <person name="Dannebaum R.O."/>
            <person name="Kuo R.C."/>
            <person name="Labutti K."/>
            <person name="Haridas S."/>
            <person name="Kuo A."/>
            <person name="Salamov A."/>
            <person name="Ahrendt S.R."/>
            <person name="Lipzen A."/>
            <person name="Sullivan W."/>
            <person name="Andreopoulos W.B."/>
            <person name="Clum A."/>
            <person name="Lindquist E."/>
            <person name="Daum C."/>
            <person name="Ramamoorthy G.K."/>
            <person name="Gryganskyi A."/>
            <person name="Culley D."/>
            <person name="Magnuson J.K."/>
            <person name="James T.Y."/>
            <person name="O'Malley M.A."/>
            <person name="Stajich J.E."/>
            <person name="Spatafora J.W."/>
            <person name="Visel A."/>
            <person name="Grigoriev I.V."/>
        </authorList>
    </citation>
    <scope>NUCLEOTIDE SEQUENCE [LARGE SCALE GENOMIC DNA]</scope>
    <source>
        <strain evidence="2 3">CBS 931.73</strain>
    </source>
</reference>
<dbReference type="Pfam" id="PF05018">
    <property type="entry name" value="CFA20_dom"/>
    <property type="match status" value="1"/>
</dbReference>
<dbReference type="EMBL" id="MCFE01000238">
    <property type="protein sequence ID" value="ORX93362.1"/>
    <property type="molecule type" value="Genomic_DNA"/>
</dbReference>
<sequence length="206" mass="23680">MFRNNFQSGLLSIFYSLGNQPLQLWNQHTNDLGKIAIETDEDVSAPVLTISSPKLSSTYISCPARSEAELGIKLPILVMIVKNVGKYFSFEVHVRDDKRIVRRFRVSTFQTESRIQPDLCTLPLRLDEGWNQLQFDLNDFVRRAYQTSYTETLRVQIHANCNIRRVYFAEELYAEDQLPIEFRLYSSVKSTPSPPSSPPPPPPPLE</sequence>
<comment type="caution">
    <text evidence="2">The sequence shown here is derived from an EMBL/GenBank/DDBJ whole genome shotgun (WGS) entry which is preliminary data.</text>
</comment>
<keyword evidence="3" id="KW-1185">Reference proteome</keyword>
<feature type="domain" description="CFA20" evidence="1">
    <location>
        <begin position="1"/>
        <end position="185"/>
    </location>
</feature>
<dbReference type="STRING" id="1314790.A0A1Y1Y5S8"/>
<protein>
    <submittedName>
        <fullName evidence="2">DUF667-domain-containing protein</fullName>
    </submittedName>
</protein>
<dbReference type="AlphaFoldDB" id="A0A1Y1Y5S8"/>
<name>A0A1Y1Y5S8_9FUNG</name>
<dbReference type="InterPro" id="IPR040441">
    <property type="entry name" value="CFA20/CFAP20DC"/>
</dbReference>